<evidence type="ECO:0000259" key="2">
    <source>
        <dbReference type="Pfam" id="PF11716"/>
    </source>
</evidence>
<evidence type="ECO:0000259" key="1">
    <source>
        <dbReference type="Pfam" id="PF07398"/>
    </source>
</evidence>
<dbReference type="PANTHER" id="PTHR40758">
    <property type="entry name" value="CONSERVED PROTEIN"/>
    <property type="match status" value="1"/>
</dbReference>
<dbReference type="AlphaFoldDB" id="A0A6J6I2Q9"/>
<dbReference type="GO" id="GO:0046872">
    <property type="term" value="F:metal ion binding"/>
    <property type="evidence" value="ECO:0007669"/>
    <property type="project" value="InterPro"/>
</dbReference>
<reference evidence="3" key="1">
    <citation type="submission" date="2020-05" db="EMBL/GenBank/DDBJ databases">
        <authorList>
            <person name="Chiriac C."/>
            <person name="Salcher M."/>
            <person name="Ghai R."/>
            <person name="Kavagutti S V."/>
        </authorList>
    </citation>
    <scope>NUCLEOTIDE SEQUENCE</scope>
</reference>
<proteinExistence type="predicted"/>
<gene>
    <name evidence="3" type="ORF">UFOPK1835_01523</name>
</gene>
<dbReference type="NCBIfam" id="TIGR03083">
    <property type="entry name" value="maleylpyruvate isomerase family mycothiol-dependent enzyme"/>
    <property type="match status" value="1"/>
</dbReference>
<feature type="domain" description="MDMPI C-terminal" evidence="1">
    <location>
        <begin position="140"/>
        <end position="234"/>
    </location>
</feature>
<dbReference type="SUPFAM" id="SSF109854">
    <property type="entry name" value="DinB/YfiT-like putative metalloenzymes"/>
    <property type="match status" value="1"/>
</dbReference>
<protein>
    <submittedName>
        <fullName evidence="3">Unannotated protein</fullName>
    </submittedName>
</protein>
<dbReference type="Pfam" id="PF11716">
    <property type="entry name" value="MDMPI_N"/>
    <property type="match status" value="1"/>
</dbReference>
<feature type="domain" description="Mycothiol-dependent maleylpyruvate isomerase metal-binding" evidence="2">
    <location>
        <begin position="6"/>
        <end position="127"/>
    </location>
</feature>
<organism evidence="3">
    <name type="scientific">freshwater metagenome</name>
    <dbReference type="NCBI Taxonomy" id="449393"/>
    <lineage>
        <taxon>unclassified sequences</taxon>
        <taxon>metagenomes</taxon>
        <taxon>ecological metagenomes</taxon>
    </lineage>
</organism>
<dbReference type="PANTHER" id="PTHR40758:SF1">
    <property type="entry name" value="CONSERVED PROTEIN"/>
    <property type="match status" value="1"/>
</dbReference>
<dbReference type="InterPro" id="IPR017517">
    <property type="entry name" value="Maleyloyr_isom"/>
</dbReference>
<dbReference type="InterPro" id="IPR024344">
    <property type="entry name" value="MDMPI_metal-binding"/>
</dbReference>
<name>A0A6J6I2Q9_9ZZZZ</name>
<dbReference type="InterPro" id="IPR010872">
    <property type="entry name" value="MDMPI_C-term_domain"/>
</dbReference>
<dbReference type="Pfam" id="PF07398">
    <property type="entry name" value="MDMPI_C"/>
    <property type="match status" value="1"/>
</dbReference>
<dbReference type="InterPro" id="IPR034660">
    <property type="entry name" value="DinB/YfiT-like"/>
</dbReference>
<sequence length="241" mass="26431">MEYRDHLRREGVALLIGAQSAGIEAPVDACPGWDIGRLTSHTARVLQRTTVLVAEGLSEPPDNDRFERLARDETIFDQYSEILDELIEVLFAADPDAPSWNFTGENFTNAFWQRRMTHEIAIHRWDAEIAGGHAGEFPADLAVDGIDELLTVLVPMSAALKQPTLDASFHLHCTDTEGEWLTAFAGGTPSTIREHAKGDLAVRGPASSLYLWGWNRRGATEGGLEALGNTDLLESWAGIVP</sequence>
<evidence type="ECO:0000313" key="3">
    <source>
        <dbReference type="EMBL" id="CAB4617704.1"/>
    </source>
</evidence>
<dbReference type="GO" id="GO:0005886">
    <property type="term" value="C:plasma membrane"/>
    <property type="evidence" value="ECO:0007669"/>
    <property type="project" value="TreeGrafter"/>
</dbReference>
<accession>A0A6J6I2Q9</accession>
<dbReference type="EMBL" id="CAEZUP010000074">
    <property type="protein sequence ID" value="CAB4617704.1"/>
    <property type="molecule type" value="Genomic_DNA"/>
</dbReference>